<dbReference type="AlphaFoldDB" id="A0A6L7ACL1"/>
<proteinExistence type="inferred from homology"/>
<accession>A0A6L7ACL1</accession>
<dbReference type="GO" id="GO:0005886">
    <property type="term" value="C:plasma membrane"/>
    <property type="evidence" value="ECO:0007669"/>
    <property type="project" value="UniProtKB-SubCell"/>
</dbReference>
<protein>
    <recommendedName>
        <fullName evidence="8">VTT domain-containing protein</fullName>
    </recommendedName>
</protein>
<keyword evidence="5 7" id="KW-1133">Transmembrane helix</keyword>
<comment type="caution">
    <text evidence="9">The sequence shown here is derived from an EMBL/GenBank/DDBJ whole genome shotgun (WGS) entry which is preliminary data.</text>
</comment>
<dbReference type="InterPro" id="IPR032818">
    <property type="entry name" value="DedA-like"/>
</dbReference>
<feature type="domain" description="VTT" evidence="8">
    <location>
        <begin position="47"/>
        <end position="175"/>
    </location>
</feature>
<evidence type="ECO:0000256" key="6">
    <source>
        <dbReference type="ARBA" id="ARBA00023136"/>
    </source>
</evidence>
<evidence type="ECO:0000256" key="7">
    <source>
        <dbReference type="RuleBase" id="RU367016"/>
    </source>
</evidence>
<feature type="transmembrane region" description="Helical" evidence="7">
    <location>
        <begin position="158"/>
        <end position="183"/>
    </location>
</feature>
<keyword evidence="4 7" id="KW-0812">Transmembrane</keyword>
<dbReference type="RefSeq" id="WP_252968211.1">
    <property type="nucleotide sequence ID" value="NZ_DAITWI010000001.1"/>
</dbReference>
<feature type="transmembrane region" description="Helical" evidence="7">
    <location>
        <begin position="54"/>
        <end position="81"/>
    </location>
</feature>
<gene>
    <name evidence="9" type="ORF">GQS40_06000</name>
</gene>
<evidence type="ECO:0000256" key="5">
    <source>
        <dbReference type="ARBA" id="ARBA00022989"/>
    </source>
</evidence>
<evidence type="ECO:0000259" key="8">
    <source>
        <dbReference type="Pfam" id="PF09335"/>
    </source>
</evidence>
<comment type="similarity">
    <text evidence="2 7">Belongs to the DedA family.</text>
</comment>
<evidence type="ECO:0000313" key="10">
    <source>
        <dbReference type="Proteomes" id="UP000478636"/>
    </source>
</evidence>
<evidence type="ECO:0000256" key="1">
    <source>
        <dbReference type="ARBA" id="ARBA00004651"/>
    </source>
</evidence>
<feature type="transmembrane region" description="Helical" evidence="7">
    <location>
        <begin position="25"/>
        <end position="47"/>
    </location>
</feature>
<organism evidence="9 10">
    <name type="scientific">Leuconostoc lactis</name>
    <dbReference type="NCBI Taxonomy" id="1246"/>
    <lineage>
        <taxon>Bacteria</taxon>
        <taxon>Bacillati</taxon>
        <taxon>Bacillota</taxon>
        <taxon>Bacilli</taxon>
        <taxon>Lactobacillales</taxon>
        <taxon>Lactobacillaceae</taxon>
        <taxon>Leuconostoc</taxon>
    </lineage>
</organism>
<keyword evidence="6 7" id="KW-0472">Membrane</keyword>
<evidence type="ECO:0000256" key="2">
    <source>
        <dbReference type="ARBA" id="ARBA00010792"/>
    </source>
</evidence>
<reference evidence="9 10" key="1">
    <citation type="submission" date="2019-12" db="EMBL/GenBank/DDBJ databases">
        <title>Complete genome sequence of Leuconostoc lactis strain AVN1 provides insights into metabolic potential.</title>
        <authorList>
            <person name="Besrour N."/>
            <person name="Najjari A."/>
            <person name="Fhoula I."/>
            <person name="Jaballah S."/>
            <person name="Klibi N."/>
            <person name="Ouzari H.I."/>
        </authorList>
    </citation>
    <scope>NUCLEOTIDE SEQUENCE [LARGE SCALE GENOMIC DNA]</scope>
    <source>
        <strain evidence="9 10">AVN1</strain>
    </source>
</reference>
<dbReference type="EMBL" id="WSZI01000013">
    <property type="protein sequence ID" value="MWN21223.1"/>
    <property type="molecule type" value="Genomic_DNA"/>
</dbReference>
<comment type="subcellular location">
    <subcellularLocation>
        <location evidence="1 7">Cell membrane</location>
        <topology evidence="1 7">Multi-pass membrane protein</topology>
    </subcellularLocation>
</comment>
<dbReference type="Proteomes" id="UP000478636">
    <property type="component" value="Unassembled WGS sequence"/>
</dbReference>
<dbReference type="InterPro" id="IPR032816">
    <property type="entry name" value="VTT_dom"/>
</dbReference>
<feature type="transmembrane region" description="Helical" evidence="7">
    <location>
        <begin position="189"/>
        <end position="207"/>
    </location>
</feature>
<evidence type="ECO:0000256" key="4">
    <source>
        <dbReference type="ARBA" id="ARBA00022692"/>
    </source>
</evidence>
<dbReference type="PANTHER" id="PTHR30353:SF0">
    <property type="entry name" value="TRANSMEMBRANE PROTEIN"/>
    <property type="match status" value="1"/>
</dbReference>
<feature type="transmembrane region" description="Helical" evidence="7">
    <location>
        <begin position="125"/>
        <end position="146"/>
    </location>
</feature>
<sequence length="214" mass="23476">MLTGIISSLLNFNVYLPQLAHQNPILVYGILFALIFIETGLVILPFLPGDSILFLVGSLSTLSFNGLNFLLLVVLLVPAAILGDFVNFEIGEHFGPVLSSSRWGAKLISRDKMEKSQNFFDKHGASAIILARFTPIVRTFIPFLAGMSHMQYAKFARYNAVGGASWIILMLLAGTLFGAIPLVKQNFELITVGIVFISILPMMVSTLRNKTKQG</sequence>
<evidence type="ECO:0000313" key="9">
    <source>
        <dbReference type="EMBL" id="MWN21223.1"/>
    </source>
</evidence>
<dbReference type="PANTHER" id="PTHR30353">
    <property type="entry name" value="INNER MEMBRANE PROTEIN DEDA-RELATED"/>
    <property type="match status" value="1"/>
</dbReference>
<keyword evidence="3 7" id="KW-1003">Cell membrane</keyword>
<dbReference type="Pfam" id="PF09335">
    <property type="entry name" value="VTT_dom"/>
    <property type="match status" value="1"/>
</dbReference>
<evidence type="ECO:0000256" key="3">
    <source>
        <dbReference type="ARBA" id="ARBA00022475"/>
    </source>
</evidence>
<name>A0A6L7ACL1_LEULA</name>